<accession>A0A9J7BNP3</accession>
<dbReference type="InterPro" id="IPR004843">
    <property type="entry name" value="Calcineurin-like_PHP"/>
</dbReference>
<dbReference type="PANTHER" id="PTHR31302:SF31">
    <property type="entry name" value="PHOSPHODIESTERASE YAEI"/>
    <property type="match status" value="1"/>
</dbReference>
<dbReference type="KEGG" id="orp:MOP44_19680"/>
<dbReference type="PIRSF" id="PIRSF008292">
    <property type="entry name" value="UCP008292"/>
    <property type="match status" value="1"/>
</dbReference>
<organism evidence="4 5">
    <name type="scientific">Occallatibacter riparius</name>
    <dbReference type="NCBI Taxonomy" id="1002689"/>
    <lineage>
        <taxon>Bacteria</taxon>
        <taxon>Pseudomonadati</taxon>
        <taxon>Acidobacteriota</taxon>
        <taxon>Terriglobia</taxon>
        <taxon>Terriglobales</taxon>
        <taxon>Acidobacteriaceae</taxon>
        <taxon>Occallatibacter</taxon>
    </lineage>
</organism>
<dbReference type="InterPro" id="IPR051158">
    <property type="entry name" value="Metallophosphoesterase_sf"/>
</dbReference>
<keyword evidence="2" id="KW-0378">Hydrolase</keyword>
<dbReference type="Pfam" id="PF00149">
    <property type="entry name" value="Metallophos"/>
    <property type="match status" value="1"/>
</dbReference>
<dbReference type="RefSeq" id="WP_260792002.1">
    <property type="nucleotide sequence ID" value="NZ_CP093313.1"/>
</dbReference>
<keyword evidence="1" id="KW-0479">Metal-binding</keyword>
<dbReference type="GO" id="GO:0009245">
    <property type="term" value="P:lipid A biosynthetic process"/>
    <property type="evidence" value="ECO:0007669"/>
    <property type="project" value="TreeGrafter"/>
</dbReference>
<proteinExistence type="predicted"/>
<evidence type="ECO:0000256" key="1">
    <source>
        <dbReference type="ARBA" id="ARBA00022723"/>
    </source>
</evidence>
<feature type="domain" description="Calcineurin-like phosphoesterase" evidence="3">
    <location>
        <begin position="1"/>
        <end position="200"/>
    </location>
</feature>
<dbReference type="GO" id="GO:0016020">
    <property type="term" value="C:membrane"/>
    <property type="evidence" value="ECO:0007669"/>
    <property type="project" value="GOC"/>
</dbReference>
<dbReference type="Proteomes" id="UP001059380">
    <property type="component" value="Chromosome"/>
</dbReference>
<evidence type="ECO:0000313" key="4">
    <source>
        <dbReference type="EMBL" id="UWZ82781.1"/>
    </source>
</evidence>
<dbReference type="GO" id="GO:0008758">
    <property type="term" value="F:UDP-2,3-diacylglucosamine hydrolase activity"/>
    <property type="evidence" value="ECO:0007669"/>
    <property type="project" value="TreeGrafter"/>
</dbReference>
<dbReference type="InterPro" id="IPR016538">
    <property type="entry name" value="UCP008292"/>
</dbReference>
<dbReference type="PANTHER" id="PTHR31302">
    <property type="entry name" value="TRANSMEMBRANE PROTEIN WITH METALLOPHOSPHOESTERASE DOMAIN-RELATED"/>
    <property type="match status" value="1"/>
</dbReference>
<name>A0A9J7BNP3_9BACT</name>
<dbReference type="AlphaFoldDB" id="A0A9J7BNP3"/>
<dbReference type="EMBL" id="CP093313">
    <property type="protein sequence ID" value="UWZ82781.1"/>
    <property type="molecule type" value="Genomic_DNA"/>
</dbReference>
<reference evidence="4" key="1">
    <citation type="submission" date="2021-04" db="EMBL/GenBank/DDBJ databases">
        <title>Phylogenetic analysis of Acidobacteriaceae.</title>
        <authorList>
            <person name="Qiu L."/>
            <person name="Zhang Q."/>
        </authorList>
    </citation>
    <scope>NUCLEOTIDE SEQUENCE</scope>
    <source>
        <strain evidence="4">DSM 25168</strain>
    </source>
</reference>
<dbReference type="InterPro" id="IPR029052">
    <property type="entry name" value="Metallo-depent_PP-like"/>
</dbReference>
<dbReference type="SUPFAM" id="SSF56300">
    <property type="entry name" value="Metallo-dependent phosphatases"/>
    <property type="match status" value="1"/>
</dbReference>
<dbReference type="GO" id="GO:0046872">
    <property type="term" value="F:metal ion binding"/>
    <property type="evidence" value="ECO:0007669"/>
    <property type="project" value="UniProtKB-KW"/>
</dbReference>
<gene>
    <name evidence="4" type="ORF">MOP44_19680</name>
</gene>
<sequence>MRLAAVADIHLKAEDHEKNVAAFSKVNDLADALVVAGDFTNHGLPEEMRAVLAVLECVQVPIIAVLGNHDHESGYQDELAGMLRVAGVHLLDGHCFEVDGVGFAGTKGFAGGFSPYELMPFGEFGIKNFVEIAEREAVKLDYGLEQLKTPVKIAIMHYAPIKETVVGEPEPIFPFLGSSRLQRAIDKHKPALAVHGHAHHGTFSAESKGGVRVCNVALSILREKGEEHPFALFNF</sequence>
<evidence type="ECO:0000313" key="5">
    <source>
        <dbReference type="Proteomes" id="UP001059380"/>
    </source>
</evidence>
<evidence type="ECO:0000259" key="3">
    <source>
        <dbReference type="Pfam" id="PF00149"/>
    </source>
</evidence>
<keyword evidence="5" id="KW-1185">Reference proteome</keyword>
<protein>
    <submittedName>
        <fullName evidence="4">Metallophosphoesterase</fullName>
    </submittedName>
</protein>
<dbReference type="Gene3D" id="3.60.21.10">
    <property type="match status" value="1"/>
</dbReference>
<evidence type="ECO:0000256" key="2">
    <source>
        <dbReference type="ARBA" id="ARBA00022801"/>
    </source>
</evidence>